<proteinExistence type="predicted"/>
<feature type="compositionally biased region" description="Basic and acidic residues" evidence="1">
    <location>
        <begin position="1"/>
        <end position="13"/>
    </location>
</feature>
<gene>
    <name evidence="2" type="ORF">CLCR_07761</name>
</gene>
<accession>A0A1C1CNT9</accession>
<reference evidence="3" key="1">
    <citation type="submission" date="2015-07" db="EMBL/GenBank/DDBJ databases">
        <authorList>
            <person name="Teixeira M.M."/>
            <person name="Souza R.C."/>
            <person name="Almeida L.G."/>
            <person name="Vicente V.A."/>
            <person name="de Hoog S."/>
            <person name="Bocca A.L."/>
            <person name="de Almeida S.R."/>
            <person name="Vasconcelos A.T."/>
            <person name="Felipe M.S."/>
        </authorList>
    </citation>
    <scope>NUCLEOTIDE SEQUENCE [LARGE SCALE GENOMIC DNA]</scope>
    <source>
        <strain evidence="3">KSF</strain>
    </source>
</reference>
<dbReference type="EMBL" id="LGRB01000010">
    <property type="protein sequence ID" value="OCT50166.1"/>
    <property type="molecule type" value="Genomic_DNA"/>
</dbReference>
<evidence type="ECO:0000313" key="2">
    <source>
        <dbReference type="EMBL" id="OCT50166.1"/>
    </source>
</evidence>
<keyword evidence="3" id="KW-1185">Reference proteome</keyword>
<organism evidence="2 3">
    <name type="scientific">Cladophialophora carrionii</name>
    <dbReference type="NCBI Taxonomy" id="86049"/>
    <lineage>
        <taxon>Eukaryota</taxon>
        <taxon>Fungi</taxon>
        <taxon>Dikarya</taxon>
        <taxon>Ascomycota</taxon>
        <taxon>Pezizomycotina</taxon>
        <taxon>Eurotiomycetes</taxon>
        <taxon>Chaetothyriomycetidae</taxon>
        <taxon>Chaetothyriales</taxon>
        <taxon>Herpotrichiellaceae</taxon>
        <taxon>Cladophialophora</taxon>
    </lineage>
</organism>
<evidence type="ECO:0000256" key="1">
    <source>
        <dbReference type="SAM" id="MobiDB-lite"/>
    </source>
</evidence>
<sequence length="124" mass="13467">MADEEPYVRKQGNDEEDDTQYTQGQRGDISTMKRSISMSINVGKTAKAMTVYPPVYDDAGGVIGLRSRPVRVNIAIGDGAAVVVRHGRPSSKCQCGKPAQKSVSHRPSADIIQIPHIYVDISLI</sequence>
<dbReference type="Proteomes" id="UP000094526">
    <property type="component" value="Unassembled WGS sequence"/>
</dbReference>
<protein>
    <submittedName>
        <fullName evidence="2">Uncharacterized protein</fullName>
    </submittedName>
</protein>
<dbReference type="VEuPathDB" id="FungiDB:CLCR_07761"/>
<name>A0A1C1CNT9_9EURO</name>
<dbReference type="AlphaFoldDB" id="A0A1C1CNT9"/>
<feature type="region of interest" description="Disordered" evidence="1">
    <location>
        <begin position="1"/>
        <end position="32"/>
    </location>
</feature>
<comment type="caution">
    <text evidence="2">The sequence shown here is derived from an EMBL/GenBank/DDBJ whole genome shotgun (WGS) entry which is preliminary data.</text>
</comment>
<evidence type="ECO:0000313" key="3">
    <source>
        <dbReference type="Proteomes" id="UP000094526"/>
    </source>
</evidence>